<dbReference type="InterPro" id="IPR014762">
    <property type="entry name" value="DNA_mismatch_repair_CS"/>
</dbReference>
<feature type="compositionally biased region" description="Polar residues" evidence="3">
    <location>
        <begin position="448"/>
        <end position="464"/>
    </location>
</feature>
<feature type="compositionally biased region" description="Polar residues" evidence="3">
    <location>
        <begin position="557"/>
        <end position="567"/>
    </location>
</feature>
<keyword evidence="2" id="KW-0227">DNA damage</keyword>
<dbReference type="SUPFAM" id="SSF55874">
    <property type="entry name" value="ATPase domain of HSP90 chaperone/DNA topoisomerase II/histidine kinase"/>
    <property type="match status" value="1"/>
</dbReference>
<dbReference type="InterPro" id="IPR036890">
    <property type="entry name" value="HATPase_C_sf"/>
</dbReference>
<dbReference type="InterPro" id="IPR014721">
    <property type="entry name" value="Ribsml_uS5_D2-typ_fold_subgr"/>
</dbReference>
<organism evidence="5 6">
    <name type="scientific">Aspergillus lucknowensis</name>
    <dbReference type="NCBI Taxonomy" id="176173"/>
    <lineage>
        <taxon>Eukaryota</taxon>
        <taxon>Fungi</taxon>
        <taxon>Dikarya</taxon>
        <taxon>Ascomycota</taxon>
        <taxon>Pezizomycotina</taxon>
        <taxon>Eurotiomycetes</taxon>
        <taxon>Eurotiomycetidae</taxon>
        <taxon>Eurotiales</taxon>
        <taxon>Aspergillaceae</taxon>
        <taxon>Aspergillus</taxon>
        <taxon>Aspergillus subgen. Nidulantes</taxon>
    </lineage>
</organism>
<dbReference type="InterPro" id="IPR002099">
    <property type="entry name" value="MutL/Mlh/PMS"/>
</dbReference>
<proteinExistence type="inferred from homology"/>
<name>A0ABR4M014_9EURO</name>
<feature type="compositionally biased region" description="Basic and acidic residues" evidence="3">
    <location>
        <begin position="511"/>
        <end position="525"/>
    </location>
</feature>
<reference evidence="5 6" key="1">
    <citation type="submission" date="2024-07" db="EMBL/GenBank/DDBJ databases">
        <title>Section-level genome sequencing and comparative genomics of Aspergillus sections Usti and Cavernicolus.</title>
        <authorList>
            <consortium name="Lawrence Berkeley National Laboratory"/>
            <person name="Nybo J.L."/>
            <person name="Vesth T.C."/>
            <person name="Theobald S."/>
            <person name="Frisvad J.C."/>
            <person name="Larsen T.O."/>
            <person name="Kjaerboelling I."/>
            <person name="Rothschild-Mancinelli K."/>
            <person name="Lyhne E.K."/>
            <person name="Kogle M.E."/>
            <person name="Barry K."/>
            <person name="Clum A."/>
            <person name="Na H."/>
            <person name="Ledsgaard L."/>
            <person name="Lin J."/>
            <person name="Lipzen A."/>
            <person name="Kuo A."/>
            <person name="Riley R."/>
            <person name="Mondo S."/>
            <person name="Labutti K."/>
            <person name="Haridas S."/>
            <person name="Pangalinan J."/>
            <person name="Salamov A.A."/>
            <person name="Simmons B.A."/>
            <person name="Magnuson J.K."/>
            <person name="Chen J."/>
            <person name="Drula E."/>
            <person name="Henrissat B."/>
            <person name="Wiebenga A."/>
            <person name="Lubbers R.J."/>
            <person name="Gomes A.C."/>
            <person name="Macurrencykelacurrency M.R."/>
            <person name="Stajich J."/>
            <person name="Grigoriev I.V."/>
            <person name="Mortensen U.H."/>
            <person name="De Vries R.P."/>
            <person name="Baker S.E."/>
            <person name="Andersen M.R."/>
        </authorList>
    </citation>
    <scope>NUCLEOTIDE SEQUENCE [LARGE SCALE GENOMIC DNA]</scope>
    <source>
        <strain evidence="5 6">CBS 449.75</strain>
    </source>
</reference>
<accession>A0ABR4M014</accession>
<dbReference type="GeneID" id="98142154"/>
<comment type="caution">
    <text evidence="5">The sequence shown here is derived from an EMBL/GenBank/DDBJ whole genome shotgun (WGS) entry which is preliminary data.</text>
</comment>
<evidence type="ECO:0000256" key="2">
    <source>
        <dbReference type="ARBA" id="ARBA00022763"/>
    </source>
</evidence>
<dbReference type="Gene3D" id="3.30.565.10">
    <property type="entry name" value="Histidine kinase-like ATPase, C-terminal domain"/>
    <property type="match status" value="1"/>
</dbReference>
<sequence>MPIEALPSATAQAIGSTSIISDPSSIVKELLDNSLDASATSIYIEISQDTVGLIQVKDNGHGIPRTDHALVCKRAFTSKIRTVEDLRNVGGKSLGFRGEALAAAVEMSGGLTVITRVEAEHVGCSIKYSKDGELLSTEHVSHPVGTTVRISDLFRLIPVRRQTSMKNSKKTIARIRRMVQAYAMARPCVRLSLKVLKAKNESGNWMYAPGRDATLIEAAMKIAGTGVASSCIVREWPILPYADGESQKESSLDFRLLALLPKPGSDLTIFNNSSQYISIDSRPVSSRRGVAQDITRLYKSYLRSAAPHSGSTPTITDPFLCLNIRCPEGSYDANVEPLKDDVLFEDKQMMLSLVENLLRDTYGECAHADASVYDSFDLGVTPQESASGTHSFVRPEAKPTTGKGADFRSVIRSKNMRATNTMTVIDASGQQKASPTLHNGVVCRIYPQRNTGNTSPRDPRQASNIDVGLPSPVSSLESPQSTMISQSPSCNRTFALGTSNSQVSPTTPVRSETRRQQRERDRERYGNGSLDTWFLRLSQATQAPELTEDQPGEDSGPSLSQLSQQRFGSAEVGPNGAPFPESNSSQFTEATHGPSLGLRASQSPSNTPEPIVRAGSRRLDQWAARLYRDSHPDQNPELQKALEFEVRKKAAMQDKRMQLKNAEVSALNSPHRSRYLAARAALVTEPQPELPLPGLGNVPDSDEKSKPVLSPHDPRAYLMRSQNGQGAGTQNSLKLKRIISSKLPFESIPPGNDLHDVGMKWPAEHSVLSLSYKKTSKYDLYTRSGTRTEAFTIPNINAAAEAWSPRLSALIVAQYRAPESSDIPNPQLDFSAITRISNDVSS</sequence>
<feature type="region of interest" description="Disordered" evidence="3">
    <location>
        <begin position="384"/>
        <end position="404"/>
    </location>
</feature>
<dbReference type="EMBL" id="JBFXLQ010000007">
    <property type="protein sequence ID" value="KAL2870115.1"/>
    <property type="molecule type" value="Genomic_DNA"/>
</dbReference>
<feature type="domain" description="DNA mismatch repair protein S5" evidence="4">
    <location>
        <begin position="219"/>
        <end position="363"/>
    </location>
</feature>
<evidence type="ECO:0000259" key="4">
    <source>
        <dbReference type="SMART" id="SM01340"/>
    </source>
</evidence>
<dbReference type="InterPro" id="IPR020568">
    <property type="entry name" value="Ribosomal_Su5_D2-typ_SF"/>
</dbReference>
<evidence type="ECO:0000313" key="6">
    <source>
        <dbReference type="Proteomes" id="UP001610432"/>
    </source>
</evidence>
<evidence type="ECO:0000256" key="1">
    <source>
        <dbReference type="ARBA" id="ARBA00006082"/>
    </source>
</evidence>
<dbReference type="InterPro" id="IPR038973">
    <property type="entry name" value="MutL/Mlh/Pms-like"/>
</dbReference>
<dbReference type="InterPro" id="IPR013507">
    <property type="entry name" value="DNA_mismatch_S5_2-like"/>
</dbReference>
<dbReference type="PANTHER" id="PTHR10073">
    <property type="entry name" value="DNA MISMATCH REPAIR PROTEIN MLH, PMS, MUTL"/>
    <property type="match status" value="1"/>
</dbReference>
<dbReference type="SMART" id="SM01340">
    <property type="entry name" value="DNA_mis_repair"/>
    <property type="match status" value="1"/>
</dbReference>
<dbReference type="PANTHER" id="PTHR10073:SF41">
    <property type="entry name" value="MISMATCH REPAIR PROTEIN, PUTATIVE (AFU_ORTHOLOGUE AFUA_8G05820)-RELATED"/>
    <property type="match status" value="1"/>
</dbReference>
<dbReference type="Gene3D" id="3.30.230.10">
    <property type="match status" value="1"/>
</dbReference>
<feature type="region of interest" description="Disordered" evidence="3">
    <location>
        <begin position="447"/>
        <end position="614"/>
    </location>
</feature>
<evidence type="ECO:0000256" key="3">
    <source>
        <dbReference type="SAM" id="MobiDB-lite"/>
    </source>
</evidence>
<protein>
    <recommendedName>
        <fullName evidence="4">DNA mismatch repair protein S5 domain-containing protein</fullName>
    </recommendedName>
</protein>
<dbReference type="PROSITE" id="PS00058">
    <property type="entry name" value="DNA_MISMATCH_REPAIR_1"/>
    <property type="match status" value="1"/>
</dbReference>
<feature type="region of interest" description="Disordered" evidence="3">
    <location>
        <begin position="687"/>
        <end position="709"/>
    </location>
</feature>
<evidence type="ECO:0000313" key="5">
    <source>
        <dbReference type="EMBL" id="KAL2870115.1"/>
    </source>
</evidence>
<gene>
    <name evidence="5" type="ORF">BJX67DRAFT_307462</name>
</gene>
<dbReference type="Pfam" id="PF01119">
    <property type="entry name" value="DNA_mis_repair"/>
    <property type="match status" value="1"/>
</dbReference>
<keyword evidence="6" id="KW-1185">Reference proteome</keyword>
<dbReference type="SUPFAM" id="SSF54211">
    <property type="entry name" value="Ribosomal protein S5 domain 2-like"/>
    <property type="match status" value="1"/>
</dbReference>
<dbReference type="RefSeq" id="XP_070889094.1">
    <property type="nucleotide sequence ID" value="XM_071027082.1"/>
</dbReference>
<dbReference type="Proteomes" id="UP001610432">
    <property type="component" value="Unassembled WGS sequence"/>
</dbReference>
<dbReference type="Pfam" id="PF13589">
    <property type="entry name" value="HATPase_c_3"/>
    <property type="match status" value="1"/>
</dbReference>
<dbReference type="NCBIfam" id="TIGR00585">
    <property type="entry name" value="mutl"/>
    <property type="match status" value="1"/>
</dbReference>
<feature type="compositionally biased region" description="Polar residues" evidence="3">
    <location>
        <begin position="472"/>
        <end position="509"/>
    </location>
</feature>
<dbReference type="CDD" id="cd03485">
    <property type="entry name" value="MutL_Trans_hPMS_1_like"/>
    <property type="match status" value="1"/>
</dbReference>
<comment type="similarity">
    <text evidence="1">Belongs to the DNA mismatch repair MutL/HexB family.</text>
</comment>